<dbReference type="PANTHER" id="PTHR11099:SF0">
    <property type="entry name" value="VACUOLAR PROTEIN SORTING-ASSOCIATED PROTEIN 35"/>
    <property type="match status" value="1"/>
</dbReference>
<protein>
    <recommendedName>
        <fullName evidence="6">Vacuolar protein sorting-associated protein 35</fullName>
    </recommendedName>
</protein>
<reference evidence="7" key="1">
    <citation type="submission" date="2022-03" db="EMBL/GenBank/DDBJ databases">
        <authorList>
            <person name="Legras J.-L."/>
            <person name="Devillers H."/>
            <person name="Grondin C."/>
        </authorList>
    </citation>
    <scope>NUCLEOTIDE SEQUENCE</scope>
    <source>
        <strain evidence="7">CLIB 1423</strain>
    </source>
</reference>
<dbReference type="Gene3D" id="1.25.40.660">
    <property type="entry name" value="Vacuolar protein sorting-associated protein 35, helical subcomplex Vps35-C"/>
    <property type="match status" value="1"/>
</dbReference>
<keyword evidence="5" id="KW-0472">Membrane</keyword>
<comment type="subcellular location">
    <subcellularLocation>
        <location evidence="1">Membrane</location>
        <topology evidence="1">Peripheral membrane protein</topology>
    </subcellularLocation>
</comment>
<dbReference type="AlphaFoldDB" id="A0A9P0VZA0"/>
<evidence type="ECO:0000256" key="1">
    <source>
        <dbReference type="ARBA" id="ARBA00004170"/>
    </source>
</evidence>
<dbReference type="GO" id="GO:0005829">
    <property type="term" value="C:cytosol"/>
    <property type="evidence" value="ECO:0007669"/>
    <property type="project" value="GOC"/>
</dbReference>
<evidence type="ECO:0000256" key="3">
    <source>
        <dbReference type="ARBA" id="ARBA00022448"/>
    </source>
</evidence>
<comment type="function">
    <text evidence="6">Plays a role in vesicular protein sorting.</text>
</comment>
<accession>A0A9P0VZA0</accession>
<dbReference type="GO" id="GO:0042147">
    <property type="term" value="P:retrograde transport, endosome to Golgi"/>
    <property type="evidence" value="ECO:0007669"/>
    <property type="project" value="InterPro"/>
</dbReference>
<gene>
    <name evidence="7" type="ORF">CLIB1423_18S01552</name>
</gene>
<evidence type="ECO:0000256" key="2">
    <source>
        <dbReference type="ARBA" id="ARBA00006536"/>
    </source>
</evidence>
<organism evidence="7 8">
    <name type="scientific">[Candida] railenensis</name>
    <dbReference type="NCBI Taxonomy" id="45579"/>
    <lineage>
        <taxon>Eukaryota</taxon>
        <taxon>Fungi</taxon>
        <taxon>Dikarya</taxon>
        <taxon>Ascomycota</taxon>
        <taxon>Saccharomycotina</taxon>
        <taxon>Pichiomycetes</taxon>
        <taxon>Debaryomycetaceae</taxon>
        <taxon>Kurtzmaniella</taxon>
    </lineage>
</organism>
<dbReference type="GO" id="GO:0005770">
    <property type="term" value="C:late endosome"/>
    <property type="evidence" value="ECO:0007669"/>
    <property type="project" value="TreeGrafter"/>
</dbReference>
<evidence type="ECO:0000313" key="7">
    <source>
        <dbReference type="EMBL" id="CAH2354692.1"/>
    </source>
</evidence>
<dbReference type="PIRSF" id="PIRSF009375">
    <property type="entry name" value="Retromer_Vps35"/>
    <property type="match status" value="1"/>
</dbReference>
<proteinExistence type="inferred from homology"/>
<dbReference type="OrthoDB" id="10258141at2759"/>
<keyword evidence="4 6" id="KW-0653">Protein transport</keyword>
<dbReference type="InterPro" id="IPR005378">
    <property type="entry name" value="Vps35"/>
</dbReference>
<keyword evidence="3 6" id="KW-0813">Transport</keyword>
<dbReference type="GO" id="GO:0006886">
    <property type="term" value="P:intracellular protein transport"/>
    <property type="evidence" value="ECO:0007669"/>
    <property type="project" value="TreeGrafter"/>
</dbReference>
<evidence type="ECO:0000256" key="4">
    <source>
        <dbReference type="ARBA" id="ARBA00022927"/>
    </source>
</evidence>
<evidence type="ECO:0000256" key="6">
    <source>
        <dbReference type="PIRNR" id="PIRNR009375"/>
    </source>
</evidence>
<dbReference type="Pfam" id="PF03635">
    <property type="entry name" value="Vps35"/>
    <property type="match status" value="1"/>
</dbReference>
<dbReference type="GO" id="GO:0030906">
    <property type="term" value="C:retromer, cargo-selective complex"/>
    <property type="evidence" value="ECO:0007669"/>
    <property type="project" value="InterPro"/>
</dbReference>
<keyword evidence="8" id="KW-1185">Reference proteome</keyword>
<evidence type="ECO:0000313" key="8">
    <source>
        <dbReference type="Proteomes" id="UP000837801"/>
    </source>
</evidence>
<comment type="caution">
    <text evidence="7">The sequence shown here is derived from an EMBL/GenBank/DDBJ whole genome shotgun (WGS) entry which is preliminary data.</text>
</comment>
<dbReference type="InterPro" id="IPR042491">
    <property type="entry name" value="Vps35_C"/>
</dbReference>
<dbReference type="Proteomes" id="UP000837801">
    <property type="component" value="Unassembled WGS sequence"/>
</dbReference>
<name>A0A9P0VZA0_9ASCO</name>
<comment type="similarity">
    <text evidence="2 6">Belongs to the VPS35 family.</text>
</comment>
<dbReference type="EMBL" id="CAKXYY010000018">
    <property type="protein sequence ID" value="CAH2354692.1"/>
    <property type="molecule type" value="Genomic_DNA"/>
</dbReference>
<evidence type="ECO:0000256" key="5">
    <source>
        <dbReference type="ARBA" id="ARBA00023136"/>
    </source>
</evidence>
<sequence>MPATSQSEQKAILQSHLANIKNQSNLMKQCLSENNLLQALKHCSNMLNELRTNQLTPKFYYELYMIIFDSLEILSTNLLASHKRRNKKKGSNNSDASGNSSAASSATPFLADLYELVQYSGNIIPRLYMMIVVGTTYISTKDAPTKEIMKDMIEMCRGVQHPIRGLFLRYYLSQRIKDLLPISTRQDFDETVEFLISNFIEMNKLWVRLQHQGHSSERELRFRERKELKILVGSNLVRLSQIIDDYSEVDHPAGDAEYRPIEYYKDRIFSVIVEQIIQCRDHLAQSYLIDVIIQIFPVNFHFATLSMLLQDVFLYLNPTLRKSELVSTLVERFIVYHKFESDSEIVSRVKLEDKKEGKNDVSTEPTEAAVVEELNGSDFAVGGSLFDAFWEFYVKLSELDPELPSEEHSTILQAIIKLSLTYEPDNYDNLDKVYKYASKKLSSRGEEKSENADAEDELWLQLLIVPIEHFKTMKNLLELSYFYEFYSSLQNPKFKKQISLAIVEKVLSINETFSDHGEIDGIFRYLLVLIKDTAADQHKWNTAKNLGITQSFQIENGSKIITKDFLKIQENISKILHLLTDRQDPFKSLSNLMYVRKKYLNKSGENMIYTYPSLINQILNQLKIAGYRRKYLIKKKKESQKDEGKEEIESDDSELLLLTTNFKNLSVTIGEFYQIHQQLHSELILNLYLNAAGIADQLELESISYELFTQCFIVYEENLILNSSGGVQNQNPHDVMGSGSIPYQSVIAIANKLSASRYFSKENYENLITKITLYASKLLKKQDQCRSVYYCAHLWWWCELFIEGSSPTVEKEKESGTEEEKKDAEVDSAPRLYREPKRVLECLQKSLRVADSCMDPFLSLRLFIEILNRCLIFYIYGNYLVDSRYINGLIDLIKTNLENLKSNNGENEDDNQTYIRIERLFRRSLDYIDEQKAIEDRFQDIVV</sequence>
<dbReference type="PANTHER" id="PTHR11099">
    <property type="entry name" value="VACUOLAR SORTING PROTEIN 35"/>
    <property type="match status" value="1"/>
</dbReference>